<feature type="region of interest" description="Disordered" evidence="2">
    <location>
        <begin position="208"/>
        <end position="298"/>
    </location>
</feature>
<name>A0A9P6JEP8_MORAP</name>
<dbReference type="Proteomes" id="UP000738359">
    <property type="component" value="Unassembled WGS sequence"/>
</dbReference>
<dbReference type="PANTHER" id="PTHR45676">
    <property type="entry name" value="RING-H2 FINGER PROTEIN ATL51-RELATED"/>
    <property type="match status" value="1"/>
</dbReference>
<dbReference type="PROSITE" id="PS50089">
    <property type="entry name" value="ZF_RING_2"/>
    <property type="match status" value="1"/>
</dbReference>
<dbReference type="SUPFAM" id="SSF57850">
    <property type="entry name" value="RING/U-box"/>
    <property type="match status" value="1"/>
</dbReference>
<feature type="compositionally biased region" description="Polar residues" evidence="2">
    <location>
        <begin position="406"/>
        <end position="415"/>
    </location>
</feature>
<feature type="domain" description="RING-type" evidence="3">
    <location>
        <begin position="937"/>
        <end position="979"/>
    </location>
</feature>
<evidence type="ECO:0000313" key="5">
    <source>
        <dbReference type="Proteomes" id="UP000738359"/>
    </source>
</evidence>
<feature type="compositionally biased region" description="Low complexity" evidence="2">
    <location>
        <begin position="708"/>
        <end position="724"/>
    </location>
</feature>
<accession>A0A9P6JEP8</accession>
<feature type="region of interest" description="Disordered" evidence="2">
    <location>
        <begin position="142"/>
        <end position="196"/>
    </location>
</feature>
<feature type="region of interest" description="Disordered" evidence="2">
    <location>
        <begin position="1"/>
        <end position="127"/>
    </location>
</feature>
<comment type="caution">
    <text evidence="4">The sequence shown here is derived from an EMBL/GenBank/DDBJ whole genome shotgun (WGS) entry which is preliminary data.</text>
</comment>
<keyword evidence="1" id="KW-0479">Metal-binding</keyword>
<feature type="compositionally biased region" description="Low complexity" evidence="2">
    <location>
        <begin position="488"/>
        <end position="497"/>
    </location>
</feature>
<dbReference type="EMBL" id="JAAAHY010000020">
    <property type="protein sequence ID" value="KAF9968459.1"/>
    <property type="molecule type" value="Genomic_DNA"/>
</dbReference>
<proteinExistence type="predicted"/>
<sequence length="1005" mass="105637">MGQNNSTSRTSRRSQNQSMRLGAGHSSDHAALPRRSRTAPPRAAGPVTPSTAASPRFDTLAHVSTPTTAHRNDQITQSPTPHRPPAAPRSPGAPLEEPSPQPDAVDPGTTTPIPTASAPSRAIRSTTRRRRLLAAFYPLLSRNSSSRNNSEGGDSASAHQTSFSSNSNSNNNRSSSGNGVGEGRTISPTRHRSPELPRAQGVVLLRSHTPQPTSAVTTTTPLPSTPSGNARTPRGLSRVQRMYDEQSIRSNRSSSSRSSSLFVTPSSSSSTQPQTPFHGQVQSPPSHVLAASNAAGHPHHQQIYYERLPELMDIDQTTYSGPAHSMLDSASDTAHLQRDRSTSVQPTSLAQPATNSLSLASHATPTSIGSGLDMHAAGSMGMSQGSRQDANHVRFSGLYMGLSNPRGGTSISSSLLPIRPDSEDEDDYEAMTSEIDDHSQRSQRRGGGNWRSQADDGGSLRQGDAGSISSWHHPSVSHHDHETGLEGHGSSSSRAGASGPGTGAGLRVSRTGEPRPRPSRPSRYPPPEIVADLIHRQIAQGLAETAAAAAATAAAGAHPTSTEPSPQPNSSTTSLETVNNSTFGGSLGEGSTSANSSTVGARSDTAPSEEAFVHRGSRVHQRRLRSSSLRGLLGFQPMGGVMTEERLTGSGSESRSSLDQQTDTPRPESAVDGMQFVDNQVPFFTRLLADLGRGLRGSAVQGADGDRSITGPASASASAAITSPESTGTSSASRANTATLNNFSARASTMPSAGSTNTMINDHGPPPRPRRHTTIRFIQVGGSDGLSGMGRRARSGSVGSAQEATRRDRSEDLAQEDITDAIIMFLSHAGSGSTSEAESSETTETDTARARSRRSPWVVLTLSGAYLSSLLAGAGTEGEEGGMSYDDLWMLSNLIGPARPITTTQEAIDNAGFHVGQFENASQGMRDYSMLGDGSKCLVCMSEYEEGEDMRALRCKHGFHQECIDKWLTTGANKCPVCRAAAVVPRDPVADPFEAPGPNALAAEP</sequence>
<dbReference type="GO" id="GO:0008270">
    <property type="term" value="F:zinc ion binding"/>
    <property type="evidence" value="ECO:0007669"/>
    <property type="project" value="UniProtKB-KW"/>
</dbReference>
<feature type="compositionally biased region" description="Polar residues" evidence="2">
    <location>
        <begin position="747"/>
        <end position="760"/>
    </location>
</feature>
<evidence type="ECO:0000313" key="4">
    <source>
        <dbReference type="EMBL" id="KAF9968459.1"/>
    </source>
</evidence>
<feature type="compositionally biased region" description="Low complexity" evidence="2">
    <location>
        <begin position="209"/>
        <end position="227"/>
    </location>
</feature>
<keyword evidence="1" id="KW-0863">Zinc-finger</keyword>
<feature type="compositionally biased region" description="Polar residues" evidence="2">
    <location>
        <begin position="725"/>
        <end position="735"/>
    </location>
</feature>
<organism evidence="4 5">
    <name type="scientific">Mortierella alpina</name>
    <name type="common">Oleaginous fungus</name>
    <name type="synonym">Mortierella renispora</name>
    <dbReference type="NCBI Taxonomy" id="64518"/>
    <lineage>
        <taxon>Eukaryota</taxon>
        <taxon>Fungi</taxon>
        <taxon>Fungi incertae sedis</taxon>
        <taxon>Mucoromycota</taxon>
        <taxon>Mortierellomycotina</taxon>
        <taxon>Mortierellomycetes</taxon>
        <taxon>Mortierellales</taxon>
        <taxon>Mortierellaceae</taxon>
        <taxon>Mortierella</taxon>
    </lineage>
</organism>
<evidence type="ECO:0000256" key="1">
    <source>
        <dbReference type="PROSITE-ProRule" id="PRU00175"/>
    </source>
</evidence>
<evidence type="ECO:0000259" key="3">
    <source>
        <dbReference type="PROSITE" id="PS50089"/>
    </source>
</evidence>
<keyword evidence="1" id="KW-0862">Zinc</keyword>
<feature type="compositionally biased region" description="Polar residues" evidence="2">
    <location>
        <begin position="342"/>
        <end position="356"/>
    </location>
</feature>
<keyword evidence="5" id="KW-1185">Reference proteome</keyword>
<protein>
    <recommendedName>
        <fullName evidence="3">RING-type domain-containing protein</fullName>
    </recommendedName>
</protein>
<feature type="region of interest" description="Disordered" evidence="2">
    <location>
        <begin position="698"/>
        <end position="735"/>
    </location>
</feature>
<feature type="region of interest" description="Disordered" evidence="2">
    <location>
        <begin position="404"/>
        <end position="527"/>
    </location>
</feature>
<dbReference type="Gene3D" id="3.30.40.10">
    <property type="entry name" value="Zinc/RING finger domain, C3HC4 (zinc finger)"/>
    <property type="match status" value="1"/>
</dbReference>
<dbReference type="InterPro" id="IPR013083">
    <property type="entry name" value="Znf_RING/FYVE/PHD"/>
</dbReference>
<feature type="compositionally biased region" description="Polar residues" evidence="2">
    <location>
        <begin position="559"/>
        <end position="600"/>
    </location>
</feature>
<feature type="region of interest" description="Disordered" evidence="2">
    <location>
        <begin position="317"/>
        <end position="356"/>
    </location>
</feature>
<feature type="compositionally biased region" description="Low complexity" evidence="2">
    <location>
        <begin position="1"/>
        <end position="18"/>
    </location>
</feature>
<dbReference type="CDD" id="cd16461">
    <property type="entry name" value="RING-H2_EL5-like"/>
    <property type="match status" value="1"/>
</dbReference>
<dbReference type="OrthoDB" id="8062037at2759"/>
<reference evidence="4" key="1">
    <citation type="journal article" date="2020" name="Fungal Divers.">
        <title>Resolving the Mortierellaceae phylogeny through synthesis of multi-gene phylogenetics and phylogenomics.</title>
        <authorList>
            <person name="Vandepol N."/>
            <person name="Liber J."/>
            <person name="Desiro A."/>
            <person name="Na H."/>
            <person name="Kennedy M."/>
            <person name="Barry K."/>
            <person name="Grigoriev I.V."/>
            <person name="Miller A.N."/>
            <person name="O'Donnell K."/>
            <person name="Stajich J.E."/>
            <person name="Bonito G."/>
        </authorList>
    </citation>
    <scope>NUCLEOTIDE SEQUENCE</scope>
    <source>
        <strain evidence="4">CK1249</strain>
    </source>
</reference>
<dbReference type="PANTHER" id="PTHR45676:SF88">
    <property type="entry name" value="RING-H2 FINGER PROTEIN ATL33"/>
    <property type="match status" value="1"/>
</dbReference>
<evidence type="ECO:0000256" key="2">
    <source>
        <dbReference type="SAM" id="MobiDB-lite"/>
    </source>
</evidence>
<feature type="compositionally biased region" description="Polar residues" evidence="2">
    <location>
        <begin position="62"/>
        <end position="77"/>
    </location>
</feature>
<feature type="compositionally biased region" description="Low complexity" evidence="2">
    <location>
        <begin position="248"/>
        <end position="276"/>
    </location>
</feature>
<dbReference type="Pfam" id="PF13639">
    <property type="entry name" value="zf-RING_2"/>
    <property type="match status" value="1"/>
</dbReference>
<feature type="compositionally biased region" description="Low complexity" evidence="2">
    <location>
        <begin position="162"/>
        <end position="177"/>
    </location>
</feature>
<feature type="compositionally biased region" description="Polar residues" evidence="2">
    <location>
        <begin position="649"/>
        <end position="664"/>
    </location>
</feature>
<gene>
    <name evidence="4" type="ORF">BGZ70_003594</name>
</gene>
<dbReference type="SMART" id="SM00184">
    <property type="entry name" value="RING"/>
    <property type="match status" value="1"/>
</dbReference>
<dbReference type="AlphaFoldDB" id="A0A9P6JEP8"/>
<feature type="region of interest" description="Disordered" evidence="2">
    <location>
        <begin position="550"/>
        <end position="625"/>
    </location>
</feature>
<feature type="compositionally biased region" description="Basic residues" evidence="2">
    <location>
        <begin position="615"/>
        <end position="625"/>
    </location>
</feature>
<dbReference type="InterPro" id="IPR001841">
    <property type="entry name" value="Znf_RING"/>
</dbReference>
<feature type="compositionally biased region" description="Low complexity" evidence="2">
    <location>
        <begin position="107"/>
        <end position="125"/>
    </location>
</feature>
<dbReference type="GO" id="GO:0016567">
    <property type="term" value="P:protein ubiquitination"/>
    <property type="evidence" value="ECO:0007669"/>
    <property type="project" value="TreeGrafter"/>
</dbReference>
<feature type="region of interest" description="Disordered" evidence="2">
    <location>
        <begin position="830"/>
        <end position="854"/>
    </location>
</feature>
<feature type="region of interest" description="Disordered" evidence="2">
    <location>
        <begin position="747"/>
        <end position="814"/>
    </location>
</feature>
<feature type="region of interest" description="Disordered" evidence="2">
    <location>
        <begin position="643"/>
        <end position="675"/>
    </location>
</feature>